<keyword evidence="3" id="KW-1185">Reference proteome</keyword>
<name>A0AAW1B2H4_CROAD</name>
<comment type="caution">
    <text evidence="2">The sequence shown here is derived from an EMBL/GenBank/DDBJ whole genome shotgun (WGS) entry which is preliminary data.</text>
</comment>
<organism evidence="2 3">
    <name type="scientific">Crotalus adamanteus</name>
    <name type="common">Eastern diamondback rattlesnake</name>
    <dbReference type="NCBI Taxonomy" id="8729"/>
    <lineage>
        <taxon>Eukaryota</taxon>
        <taxon>Metazoa</taxon>
        <taxon>Chordata</taxon>
        <taxon>Craniata</taxon>
        <taxon>Vertebrata</taxon>
        <taxon>Euteleostomi</taxon>
        <taxon>Lepidosauria</taxon>
        <taxon>Squamata</taxon>
        <taxon>Bifurcata</taxon>
        <taxon>Unidentata</taxon>
        <taxon>Episquamata</taxon>
        <taxon>Toxicofera</taxon>
        <taxon>Serpentes</taxon>
        <taxon>Colubroidea</taxon>
        <taxon>Viperidae</taxon>
        <taxon>Crotalinae</taxon>
        <taxon>Crotalus</taxon>
    </lineage>
</organism>
<sequence length="294" mass="33104">MPAGGFWAFLTVDWSVRGGGRRRRLFPIGGRRFWREDGARGWWAGPGLRRLVEGVSLSRARARARGRGKGAWPVLPSPQSGFWRHADVCFPDSRLVFFFFGARRWPPRDNYLMEPAARRPRPHRRRLLLGDAEGPLTRRRSLDWAGSADCCVQTVESKSANMKRTSSSDSTDSGCCMDSPVLLGPNDFEESFRLPIRRMYSLPHGLLGCSPALKGSPSARPDDDVFRALGPEENKENEHFEFKKPTRPASRGSLHLSSLDDEKEASEARRDSNAVRMVFIERMSSLAGNRKMDA</sequence>
<dbReference type="AlphaFoldDB" id="A0AAW1B2H4"/>
<dbReference type="EMBL" id="JAOTOJ010000008">
    <property type="protein sequence ID" value="KAK9395981.1"/>
    <property type="molecule type" value="Genomic_DNA"/>
</dbReference>
<feature type="region of interest" description="Disordered" evidence="1">
    <location>
        <begin position="213"/>
        <end position="272"/>
    </location>
</feature>
<dbReference type="GO" id="GO:1902751">
    <property type="term" value="P:positive regulation of cell cycle G2/M phase transition"/>
    <property type="evidence" value="ECO:0007669"/>
    <property type="project" value="InterPro"/>
</dbReference>
<proteinExistence type="predicted"/>
<gene>
    <name evidence="2" type="ORF">NXF25_019342</name>
</gene>
<evidence type="ECO:0000256" key="1">
    <source>
        <dbReference type="SAM" id="MobiDB-lite"/>
    </source>
</evidence>
<evidence type="ECO:0000313" key="2">
    <source>
        <dbReference type="EMBL" id="KAK9395981.1"/>
    </source>
</evidence>
<dbReference type="GO" id="GO:0004725">
    <property type="term" value="F:protein tyrosine phosphatase activity"/>
    <property type="evidence" value="ECO:0007669"/>
    <property type="project" value="InterPro"/>
</dbReference>
<dbReference type="Pfam" id="PF06617">
    <property type="entry name" value="M-inducer_phosp"/>
    <property type="match status" value="1"/>
</dbReference>
<accession>A0AAW1B2H4</accession>
<dbReference type="Proteomes" id="UP001474421">
    <property type="component" value="Unassembled WGS sequence"/>
</dbReference>
<protein>
    <submittedName>
        <fullName evidence="2">M-phase inducer phosphatase 1</fullName>
    </submittedName>
</protein>
<reference evidence="2 3" key="1">
    <citation type="journal article" date="2024" name="Proc. Natl. Acad. Sci. U.S.A.">
        <title>The genetic regulatory architecture and epigenomic basis for age-related changes in rattlesnake venom.</title>
        <authorList>
            <person name="Hogan M.P."/>
            <person name="Holding M.L."/>
            <person name="Nystrom G.S."/>
            <person name="Colston T.J."/>
            <person name="Bartlett D.A."/>
            <person name="Mason A.J."/>
            <person name="Ellsworth S.A."/>
            <person name="Rautsaw R.M."/>
            <person name="Lawrence K.C."/>
            <person name="Strickland J.L."/>
            <person name="He B."/>
            <person name="Fraser P."/>
            <person name="Margres M.J."/>
            <person name="Gilbert D.M."/>
            <person name="Gibbs H.L."/>
            <person name="Parkinson C.L."/>
            <person name="Rokyta D.R."/>
        </authorList>
    </citation>
    <scope>NUCLEOTIDE SEQUENCE [LARGE SCALE GENOMIC DNA]</scope>
    <source>
        <strain evidence="2">DRR0105</strain>
    </source>
</reference>
<feature type="compositionally biased region" description="Basic and acidic residues" evidence="1">
    <location>
        <begin position="220"/>
        <end position="244"/>
    </location>
</feature>
<dbReference type="InterPro" id="IPR000751">
    <property type="entry name" value="MPI_Phosphatase"/>
</dbReference>
<evidence type="ECO:0000313" key="3">
    <source>
        <dbReference type="Proteomes" id="UP001474421"/>
    </source>
</evidence>